<evidence type="ECO:0000313" key="2">
    <source>
        <dbReference type="Proteomes" id="UP000684084"/>
    </source>
</evidence>
<protein>
    <submittedName>
        <fullName evidence="1">Uncharacterized protein</fullName>
    </submittedName>
</protein>
<sequence length="117" mass="13968">MSTQHNVDDLSQWTSSNFEELEKILHDLIPHIRWFQIPAKVFWRKVNQFEPIFPKQLYKDIMGYHIDPDTPPINTILPLRPGEGQSMKEFSVKSTYFKTALSKEWVKKKMELLSRNY</sequence>
<reference evidence="1" key="1">
    <citation type="submission" date="2020-05" db="EMBL/GenBank/DDBJ databases">
        <authorList>
            <person name="Rincon C."/>
            <person name="Sanders R I."/>
            <person name="Robbins C."/>
            <person name="Chaturvedi A."/>
        </authorList>
    </citation>
    <scope>NUCLEOTIDE SEQUENCE</scope>
    <source>
        <strain evidence="1">CHB12</strain>
    </source>
</reference>
<evidence type="ECO:0000313" key="1">
    <source>
        <dbReference type="EMBL" id="CAB5388106.1"/>
    </source>
</evidence>
<dbReference type="Proteomes" id="UP000684084">
    <property type="component" value="Unassembled WGS sequence"/>
</dbReference>
<proteinExistence type="predicted"/>
<dbReference type="OrthoDB" id="2422299at2759"/>
<dbReference type="AlphaFoldDB" id="A0A915ZUS3"/>
<dbReference type="EMBL" id="CAGKOT010000060">
    <property type="protein sequence ID" value="CAB5388106.1"/>
    <property type="molecule type" value="Genomic_DNA"/>
</dbReference>
<name>A0A915ZUS3_9GLOM</name>
<comment type="caution">
    <text evidence="1">The sequence shown here is derived from an EMBL/GenBank/DDBJ whole genome shotgun (WGS) entry which is preliminary data.</text>
</comment>
<gene>
    <name evidence="1" type="ORF">CHRIB12_LOCUS20456</name>
</gene>
<accession>A0A915ZUS3</accession>
<organism evidence="1 2">
    <name type="scientific">Rhizophagus irregularis</name>
    <dbReference type="NCBI Taxonomy" id="588596"/>
    <lineage>
        <taxon>Eukaryota</taxon>
        <taxon>Fungi</taxon>
        <taxon>Fungi incertae sedis</taxon>
        <taxon>Mucoromycota</taxon>
        <taxon>Glomeromycotina</taxon>
        <taxon>Glomeromycetes</taxon>
        <taxon>Glomerales</taxon>
        <taxon>Glomeraceae</taxon>
        <taxon>Rhizophagus</taxon>
    </lineage>
</organism>